<name>A0AAN5D4Q7_9BILA</name>
<evidence type="ECO:0000256" key="1">
    <source>
        <dbReference type="SAM" id="MobiDB-lite"/>
    </source>
</evidence>
<dbReference type="AlphaFoldDB" id="A0AAN5D4Q7"/>
<feature type="chain" id="PRO_5043033270" evidence="2">
    <location>
        <begin position="30"/>
        <end position="74"/>
    </location>
</feature>
<accession>A0AAN5D4Q7</accession>
<feature type="region of interest" description="Disordered" evidence="1">
    <location>
        <begin position="42"/>
        <end position="74"/>
    </location>
</feature>
<reference evidence="4" key="1">
    <citation type="submission" date="2022-10" db="EMBL/GenBank/DDBJ databases">
        <title>Genome assembly of Pristionchus species.</title>
        <authorList>
            <person name="Yoshida K."/>
            <person name="Sommer R.J."/>
        </authorList>
    </citation>
    <scope>NUCLEOTIDE SEQUENCE [LARGE SCALE GENOMIC DNA]</scope>
    <source>
        <strain evidence="4">RS5460</strain>
    </source>
</reference>
<evidence type="ECO:0000313" key="3">
    <source>
        <dbReference type="EMBL" id="GMR55690.1"/>
    </source>
</evidence>
<gene>
    <name evidence="3" type="ORF">PMAYCL1PPCAC_25885</name>
</gene>
<proteinExistence type="predicted"/>
<organism evidence="3 4">
    <name type="scientific">Pristionchus mayeri</name>
    <dbReference type="NCBI Taxonomy" id="1317129"/>
    <lineage>
        <taxon>Eukaryota</taxon>
        <taxon>Metazoa</taxon>
        <taxon>Ecdysozoa</taxon>
        <taxon>Nematoda</taxon>
        <taxon>Chromadorea</taxon>
        <taxon>Rhabditida</taxon>
        <taxon>Rhabditina</taxon>
        <taxon>Diplogasteromorpha</taxon>
        <taxon>Diplogasteroidea</taxon>
        <taxon>Neodiplogasteridae</taxon>
        <taxon>Pristionchus</taxon>
    </lineage>
</organism>
<feature type="signal peptide" evidence="2">
    <location>
        <begin position="1"/>
        <end position="29"/>
    </location>
</feature>
<evidence type="ECO:0000313" key="4">
    <source>
        <dbReference type="Proteomes" id="UP001328107"/>
    </source>
</evidence>
<comment type="caution">
    <text evidence="3">The sequence shown here is derived from an EMBL/GenBank/DDBJ whole genome shotgun (WGS) entry which is preliminary data.</text>
</comment>
<feature type="non-terminal residue" evidence="3">
    <location>
        <position position="1"/>
    </location>
</feature>
<sequence>PSGRCSSGSDKTMLHLLLLLLCLSASSLTLICGGPAKTEKKLTKSMLGTSTAPQQAPPAPPGSSGSQGGGAQSD</sequence>
<evidence type="ECO:0000256" key="2">
    <source>
        <dbReference type="SAM" id="SignalP"/>
    </source>
</evidence>
<feature type="compositionally biased region" description="Gly residues" evidence="1">
    <location>
        <begin position="65"/>
        <end position="74"/>
    </location>
</feature>
<protein>
    <submittedName>
        <fullName evidence="3">Uncharacterized protein</fullName>
    </submittedName>
</protein>
<keyword evidence="2" id="KW-0732">Signal</keyword>
<dbReference type="Proteomes" id="UP001328107">
    <property type="component" value="Unassembled WGS sequence"/>
</dbReference>
<dbReference type="EMBL" id="BTRK01000005">
    <property type="protein sequence ID" value="GMR55690.1"/>
    <property type="molecule type" value="Genomic_DNA"/>
</dbReference>
<keyword evidence="4" id="KW-1185">Reference proteome</keyword>